<proteinExistence type="predicted"/>
<evidence type="ECO:0000313" key="2">
    <source>
        <dbReference type="Proteomes" id="UP001060085"/>
    </source>
</evidence>
<name>A0ACC0A7R4_CATRO</name>
<accession>A0ACC0A7R4</accession>
<dbReference type="EMBL" id="CM044706">
    <property type="protein sequence ID" value="KAI5656859.1"/>
    <property type="molecule type" value="Genomic_DNA"/>
</dbReference>
<organism evidence="1 2">
    <name type="scientific">Catharanthus roseus</name>
    <name type="common">Madagascar periwinkle</name>
    <name type="synonym">Vinca rosea</name>
    <dbReference type="NCBI Taxonomy" id="4058"/>
    <lineage>
        <taxon>Eukaryota</taxon>
        <taxon>Viridiplantae</taxon>
        <taxon>Streptophyta</taxon>
        <taxon>Embryophyta</taxon>
        <taxon>Tracheophyta</taxon>
        <taxon>Spermatophyta</taxon>
        <taxon>Magnoliopsida</taxon>
        <taxon>eudicotyledons</taxon>
        <taxon>Gunneridae</taxon>
        <taxon>Pentapetalae</taxon>
        <taxon>asterids</taxon>
        <taxon>lamiids</taxon>
        <taxon>Gentianales</taxon>
        <taxon>Apocynaceae</taxon>
        <taxon>Rauvolfioideae</taxon>
        <taxon>Vinceae</taxon>
        <taxon>Catharanthinae</taxon>
        <taxon>Catharanthus</taxon>
    </lineage>
</organism>
<sequence>MKVNTYLIVTRYLSSRTSDRRPYVTLGCKRGGANKPRTEPRVDDEEEVHVKRRGPYGTKKCGCPFKLKENQQDVNDHESKDIEKFNAKSNPILGIVSNKISYLASKKIWLEISRAPKIIDDPKNKCGHYMRTSHSLPCSCELITRFDHMLPIQVVDIEALWKTLEIGSCHSSARQHDIDSEIRSVTGLLHHISIGHISKVREMRHLAKGVLSPVFPDDLGITLTLPPEVTVTKGRKKANSMKIDNSYWEHVSIAHRKTQKSSGSGLGTGSRSGSSSGSGSGSRVRGRPPRGPRGRE</sequence>
<reference evidence="2" key="1">
    <citation type="journal article" date="2023" name="Nat. Plants">
        <title>Single-cell RNA sequencing provides a high-resolution roadmap for understanding the multicellular compartmentation of specialized metabolism.</title>
        <authorList>
            <person name="Sun S."/>
            <person name="Shen X."/>
            <person name="Li Y."/>
            <person name="Li Y."/>
            <person name="Wang S."/>
            <person name="Li R."/>
            <person name="Zhang H."/>
            <person name="Shen G."/>
            <person name="Guo B."/>
            <person name="Wei J."/>
            <person name="Xu J."/>
            <person name="St-Pierre B."/>
            <person name="Chen S."/>
            <person name="Sun C."/>
        </authorList>
    </citation>
    <scope>NUCLEOTIDE SEQUENCE [LARGE SCALE GENOMIC DNA]</scope>
</reference>
<evidence type="ECO:0000313" key="1">
    <source>
        <dbReference type="EMBL" id="KAI5656859.1"/>
    </source>
</evidence>
<keyword evidence="2" id="KW-1185">Reference proteome</keyword>
<comment type="caution">
    <text evidence="1">The sequence shown here is derived from an EMBL/GenBank/DDBJ whole genome shotgun (WGS) entry which is preliminary data.</text>
</comment>
<gene>
    <name evidence="1" type="ORF">M9H77_25652</name>
</gene>
<protein>
    <submittedName>
        <fullName evidence="1">Uncharacterized protein</fullName>
    </submittedName>
</protein>
<dbReference type="Proteomes" id="UP001060085">
    <property type="component" value="Linkage Group LG06"/>
</dbReference>